<comment type="catalytic activity">
    <reaction evidence="12 16">
        <text>N(6)-[(R)-dihydrolipoyl]-L-lysyl-[protein] + NAD(+) = N(6)-[(R)-lipoyl]-L-lysyl-[protein] + NADH + H(+)</text>
        <dbReference type="Rhea" id="RHEA:15045"/>
        <dbReference type="Rhea" id="RHEA-COMP:10474"/>
        <dbReference type="Rhea" id="RHEA-COMP:10475"/>
        <dbReference type="ChEBI" id="CHEBI:15378"/>
        <dbReference type="ChEBI" id="CHEBI:57540"/>
        <dbReference type="ChEBI" id="CHEBI:57945"/>
        <dbReference type="ChEBI" id="CHEBI:83099"/>
        <dbReference type="ChEBI" id="CHEBI:83100"/>
        <dbReference type="EC" id="1.8.1.4"/>
    </reaction>
</comment>
<keyword evidence="5" id="KW-0963">Cytoplasm</keyword>
<keyword evidence="10" id="KW-1015">Disulfide bond</keyword>
<evidence type="ECO:0000256" key="6">
    <source>
        <dbReference type="ARBA" id="ARBA00022630"/>
    </source>
</evidence>
<comment type="cofactor">
    <cofactor evidence="14 16">
        <name>FAD</name>
        <dbReference type="ChEBI" id="CHEBI:57692"/>
    </cofactor>
    <text evidence="14 16">Binds 1 FAD per subunit.</text>
</comment>
<dbReference type="Pfam" id="PF02852">
    <property type="entry name" value="Pyr_redox_dim"/>
    <property type="match status" value="1"/>
</dbReference>
<feature type="binding site" evidence="14">
    <location>
        <position position="51"/>
    </location>
    <ligand>
        <name>FAD</name>
        <dbReference type="ChEBI" id="CHEBI:57692"/>
    </ligand>
</feature>
<dbReference type="FunFam" id="3.30.390.30:FF:000001">
    <property type="entry name" value="Dihydrolipoyl dehydrogenase"/>
    <property type="match status" value="1"/>
</dbReference>
<feature type="binding site" evidence="14">
    <location>
        <begin position="181"/>
        <end position="188"/>
    </location>
    <ligand>
        <name>NAD(+)</name>
        <dbReference type="ChEBI" id="CHEBI:57540"/>
    </ligand>
</feature>
<protein>
    <recommendedName>
        <fullName evidence="4 16">Dihydrolipoyl dehydrogenase</fullName>
        <ecNumber evidence="3 16">1.8.1.4</ecNumber>
    </recommendedName>
</protein>
<comment type="similarity">
    <text evidence="2 16">Belongs to the class-I pyridine nucleotide-disulfide oxidoreductase family.</text>
</comment>
<evidence type="ECO:0000256" key="12">
    <source>
        <dbReference type="ARBA" id="ARBA00049187"/>
    </source>
</evidence>
<dbReference type="PRINTS" id="PR00368">
    <property type="entry name" value="FADPNR"/>
</dbReference>
<evidence type="ECO:0000259" key="17">
    <source>
        <dbReference type="Pfam" id="PF02852"/>
    </source>
</evidence>
<comment type="caution">
    <text evidence="19">The sequence shown here is derived from an EMBL/GenBank/DDBJ whole genome shotgun (WGS) entry which is preliminary data.</text>
</comment>
<evidence type="ECO:0000256" key="8">
    <source>
        <dbReference type="ARBA" id="ARBA00023002"/>
    </source>
</evidence>
<proteinExistence type="inferred from homology"/>
<feature type="binding site" evidence="14">
    <location>
        <position position="204"/>
    </location>
    <ligand>
        <name>NAD(+)</name>
        <dbReference type="ChEBI" id="CHEBI:57540"/>
    </ligand>
</feature>
<feature type="disulfide bond" description="Redox-active" evidence="15">
    <location>
        <begin position="42"/>
        <end position="47"/>
    </location>
</feature>
<dbReference type="PANTHER" id="PTHR22912">
    <property type="entry name" value="DISULFIDE OXIDOREDUCTASE"/>
    <property type="match status" value="1"/>
</dbReference>
<dbReference type="InterPro" id="IPR001100">
    <property type="entry name" value="Pyr_nuc-diS_OxRdtase"/>
</dbReference>
<evidence type="ECO:0000256" key="2">
    <source>
        <dbReference type="ARBA" id="ARBA00007532"/>
    </source>
</evidence>
<dbReference type="PROSITE" id="PS00076">
    <property type="entry name" value="PYRIDINE_REDOX_1"/>
    <property type="match status" value="1"/>
</dbReference>
<evidence type="ECO:0000256" key="15">
    <source>
        <dbReference type="PIRSR" id="PIRSR000350-4"/>
    </source>
</evidence>
<sequence length="467" mass="49905">MSEHYNVLVLGAGPGGYVAAIRAAQLGLTTAVVEERYWGGVCLNVGCIPSKALLRNAELAYTLSHEADAFGIGGADGLTFDYGAAYRRSRKVADGRVKGVHFLMKKNGITEYTGRGTFVDDYTLSVRTASGETRTVTFDNAIIATGASANLLPGTALSERVVTYEEQILADRLPGSVIIVGAGAIGIEFGYVLRNYGVDVTIVEFLDRVAPTEDEEVSAELAKQYRRLGIKVLTSTRVESIDDSGDRVRAVVASSGGETRTLEADTVLQAIGFAPNVTGYGLENTGVKLTERRAIDADSRGRTSVPHIYAIGDVTAKLMLAHAAEAMGIIAAETIASAETQEVDVRMIPRATYCQPQIASFGYTEAQAREAGFDVRVAKFPFTANGKSHGLGDTRGFVKILSDARYGELLGAHMIGPEVTELLPELTLAQQWDLTVHEVARNVHAHPSLSEAVKEAVHGLAGHMINF</sequence>
<feature type="domain" description="Pyridine nucleotide-disulphide oxidoreductase dimerisation" evidence="17">
    <location>
        <begin position="348"/>
        <end position="456"/>
    </location>
</feature>
<evidence type="ECO:0000256" key="4">
    <source>
        <dbReference type="ARBA" id="ARBA00016961"/>
    </source>
</evidence>
<evidence type="ECO:0000256" key="9">
    <source>
        <dbReference type="ARBA" id="ARBA00023027"/>
    </source>
</evidence>
<reference evidence="19 20" key="1">
    <citation type="submission" date="2018-04" db="EMBL/GenBank/DDBJ databases">
        <title>Novel actinobacteria from marine sediment.</title>
        <authorList>
            <person name="Ng Z.Y."/>
            <person name="Tan G.Y.A."/>
        </authorList>
    </citation>
    <scope>NUCLEOTIDE SEQUENCE [LARGE SCALE GENOMIC DNA]</scope>
    <source>
        <strain evidence="19 20">TPS81</strain>
    </source>
</reference>
<keyword evidence="11 16" id="KW-0676">Redox-active center</keyword>
<keyword evidence="9 14" id="KW-0520">NAD</keyword>
<accession>A0A368T2E1</accession>
<dbReference type="RefSeq" id="WP_114399657.1">
    <property type="nucleotide sequence ID" value="NZ_QEIM01000143.1"/>
</dbReference>
<evidence type="ECO:0000256" key="7">
    <source>
        <dbReference type="ARBA" id="ARBA00022827"/>
    </source>
</evidence>
<dbReference type="GO" id="GO:0006103">
    <property type="term" value="P:2-oxoglutarate metabolic process"/>
    <property type="evidence" value="ECO:0007669"/>
    <property type="project" value="TreeGrafter"/>
</dbReference>
<evidence type="ECO:0000259" key="18">
    <source>
        <dbReference type="Pfam" id="PF07992"/>
    </source>
</evidence>
<dbReference type="NCBIfam" id="TIGR01350">
    <property type="entry name" value="lipoamide_DH"/>
    <property type="match status" value="1"/>
</dbReference>
<dbReference type="InterPro" id="IPR016156">
    <property type="entry name" value="FAD/NAD-linked_Rdtase_dimer_sf"/>
</dbReference>
<dbReference type="InterPro" id="IPR006258">
    <property type="entry name" value="Lipoamide_DH"/>
</dbReference>
<evidence type="ECO:0000256" key="13">
    <source>
        <dbReference type="PIRSR" id="PIRSR000350-2"/>
    </source>
</evidence>
<evidence type="ECO:0000256" key="11">
    <source>
        <dbReference type="ARBA" id="ARBA00023284"/>
    </source>
</evidence>
<feature type="binding site" evidence="14">
    <location>
        <position position="272"/>
    </location>
    <ligand>
        <name>NAD(+)</name>
        <dbReference type="ChEBI" id="CHEBI:57540"/>
    </ligand>
</feature>
<dbReference type="PIRSF" id="PIRSF000350">
    <property type="entry name" value="Mercury_reductase_MerA"/>
    <property type="match status" value="1"/>
</dbReference>
<comment type="subcellular location">
    <subcellularLocation>
        <location evidence="1">Cytoplasm</location>
    </subcellularLocation>
</comment>
<evidence type="ECO:0000313" key="19">
    <source>
        <dbReference type="EMBL" id="RCV55662.1"/>
    </source>
</evidence>
<dbReference type="SUPFAM" id="SSF55424">
    <property type="entry name" value="FAD/NAD-linked reductases, dimerisation (C-terminal) domain"/>
    <property type="match status" value="1"/>
</dbReference>
<feature type="active site" description="Proton acceptor" evidence="13">
    <location>
        <position position="446"/>
    </location>
</feature>
<dbReference type="AlphaFoldDB" id="A0A368T2E1"/>
<dbReference type="GO" id="GO:0050660">
    <property type="term" value="F:flavin adenine dinucleotide binding"/>
    <property type="evidence" value="ECO:0007669"/>
    <property type="project" value="InterPro"/>
</dbReference>
<evidence type="ECO:0000256" key="16">
    <source>
        <dbReference type="RuleBase" id="RU003692"/>
    </source>
</evidence>
<dbReference type="GO" id="GO:0005737">
    <property type="term" value="C:cytoplasm"/>
    <property type="evidence" value="ECO:0007669"/>
    <property type="project" value="UniProtKB-SubCell"/>
</dbReference>
<feature type="domain" description="FAD/NAD(P)-binding" evidence="18">
    <location>
        <begin position="5"/>
        <end position="328"/>
    </location>
</feature>
<dbReference type="InterPro" id="IPR036188">
    <property type="entry name" value="FAD/NAD-bd_sf"/>
</dbReference>
<dbReference type="EMBL" id="QEIN01000142">
    <property type="protein sequence ID" value="RCV55662.1"/>
    <property type="molecule type" value="Genomic_DNA"/>
</dbReference>
<keyword evidence="20" id="KW-1185">Reference proteome</keyword>
<evidence type="ECO:0000256" key="5">
    <source>
        <dbReference type="ARBA" id="ARBA00022490"/>
    </source>
</evidence>
<dbReference type="PRINTS" id="PR00411">
    <property type="entry name" value="PNDRDTASEI"/>
</dbReference>
<gene>
    <name evidence="19" type="primary">lpdA</name>
    <name evidence="19" type="ORF">DEF24_17655</name>
</gene>
<organism evidence="19 20">
    <name type="scientific">Marinitenerispora sediminis</name>
    <dbReference type="NCBI Taxonomy" id="1931232"/>
    <lineage>
        <taxon>Bacteria</taxon>
        <taxon>Bacillati</taxon>
        <taxon>Actinomycetota</taxon>
        <taxon>Actinomycetes</taxon>
        <taxon>Streptosporangiales</taxon>
        <taxon>Nocardiopsidaceae</taxon>
        <taxon>Marinitenerispora</taxon>
    </lineage>
</organism>
<feature type="binding site" evidence="14">
    <location>
        <position position="116"/>
    </location>
    <ligand>
        <name>FAD</name>
        <dbReference type="ChEBI" id="CHEBI:57692"/>
    </ligand>
</feature>
<evidence type="ECO:0000313" key="20">
    <source>
        <dbReference type="Proteomes" id="UP000253318"/>
    </source>
</evidence>
<dbReference type="EC" id="1.8.1.4" evidence="3 16"/>
<evidence type="ECO:0000256" key="3">
    <source>
        <dbReference type="ARBA" id="ARBA00012608"/>
    </source>
</evidence>
<name>A0A368T2E1_9ACTN</name>
<dbReference type="OrthoDB" id="3435382at2"/>
<dbReference type="Pfam" id="PF07992">
    <property type="entry name" value="Pyr_redox_2"/>
    <property type="match status" value="1"/>
</dbReference>
<dbReference type="Gene3D" id="3.50.50.60">
    <property type="entry name" value="FAD/NAD(P)-binding domain"/>
    <property type="match status" value="2"/>
</dbReference>
<keyword evidence="14" id="KW-0547">Nucleotide-binding</keyword>
<dbReference type="InterPro" id="IPR012999">
    <property type="entry name" value="Pyr_OxRdtase_I_AS"/>
</dbReference>
<dbReference type="InterPro" id="IPR050151">
    <property type="entry name" value="Class-I_Pyr_Nuc-Dis_Oxidored"/>
</dbReference>
<keyword evidence="7 14" id="KW-0274">FAD</keyword>
<evidence type="ECO:0000256" key="14">
    <source>
        <dbReference type="PIRSR" id="PIRSR000350-3"/>
    </source>
</evidence>
<comment type="miscellaneous">
    <text evidence="16">The active site is a redox-active disulfide bond.</text>
</comment>
<dbReference type="InterPro" id="IPR023753">
    <property type="entry name" value="FAD/NAD-binding_dom"/>
</dbReference>
<keyword evidence="6 16" id="KW-0285">Flavoprotein</keyword>
<dbReference type="PANTHER" id="PTHR22912:SF217">
    <property type="entry name" value="DIHYDROLIPOYL DEHYDROGENASE"/>
    <property type="match status" value="1"/>
</dbReference>
<dbReference type="Proteomes" id="UP000253318">
    <property type="component" value="Unassembled WGS sequence"/>
</dbReference>
<evidence type="ECO:0000256" key="10">
    <source>
        <dbReference type="ARBA" id="ARBA00023157"/>
    </source>
</evidence>
<keyword evidence="8 16" id="KW-0560">Oxidoreductase</keyword>
<evidence type="ECO:0000256" key="1">
    <source>
        <dbReference type="ARBA" id="ARBA00004496"/>
    </source>
</evidence>
<dbReference type="InterPro" id="IPR004099">
    <property type="entry name" value="Pyr_nucl-diS_OxRdtase_dimer"/>
</dbReference>
<dbReference type="SUPFAM" id="SSF51905">
    <property type="entry name" value="FAD/NAD(P)-binding domain"/>
    <property type="match status" value="1"/>
</dbReference>
<feature type="binding site" evidence="14">
    <location>
        <begin position="319"/>
        <end position="322"/>
    </location>
    <ligand>
        <name>FAD</name>
        <dbReference type="ChEBI" id="CHEBI:57692"/>
    </ligand>
</feature>
<dbReference type="GO" id="GO:0004148">
    <property type="term" value="F:dihydrolipoyl dehydrogenase (NADH) activity"/>
    <property type="evidence" value="ECO:0007669"/>
    <property type="project" value="UniProtKB-EC"/>
</dbReference>
<feature type="binding site" evidence="14">
    <location>
        <position position="313"/>
    </location>
    <ligand>
        <name>FAD</name>
        <dbReference type="ChEBI" id="CHEBI:57692"/>
    </ligand>
</feature>
<dbReference type="Gene3D" id="3.30.390.30">
    <property type="match status" value="1"/>
</dbReference>